<dbReference type="SUPFAM" id="SSF102114">
    <property type="entry name" value="Radical SAM enzymes"/>
    <property type="match status" value="1"/>
</dbReference>
<keyword evidence="4" id="KW-0949">S-adenosyl-L-methionine</keyword>
<evidence type="ECO:0000256" key="3">
    <source>
        <dbReference type="ARBA" id="ARBA00022679"/>
    </source>
</evidence>
<accession>A0A1I1EG03</accession>
<keyword evidence="7" id="KW-0411">Iron-sulfur</keyword>
<dbReference type="EMBL" id="FOKY01000012">
    <property type="protein sequence ID" value="SFB85676.1"/>
    <property type="molecule type" value="Genomic_DNA"/>
</dbReference>
<dbReference type="Gene3D" id="3.40.50.12160">
    <property type="entry name" value="Methylthiotransferase, N-terminal domain"/>
    <property type="match status" value="1"/>
</dbReference>
<name>A0A1I1EG03_BREAD</name>
<keyword evidence="6" id="KW-0408">Iron</keyword>
<protein>
    <submittedName>
        <fullName evidence="10">Threonylcarbamoyladenosine tRNA methylthiotransferase MtaB</fullName>
    </submittedName>
</protein>
<evidence type="ECO:0000313" key="10">
    <source>
        <dbReference type="EMBL" id="SFB85676.1"/>
    </source>
</evidence>
<evidence type="ECO:0000259" key="9">
    <source>
        <dbReference type="PROSITE" id="PS51918"/>
    </source>
</evidence>
<keyword evidence="3 10" id="KW-0808">Transferase</keyword>
<evidence type="ECO:0000256" key="5">
    <source>
        <dbReference type="ARBA" id="ARBA00022723"/>
    </source>
</evidence>
<dbReference type="SFLD" id="SFLDG01061">
    <property type="entry name" value="methylthiotransferase"/>
    <property type="match status" value="1"/>
</dbReference>
<dbReference type="Pfam" id="PF00919">
    <property type="entry name" value="UPF0004"/>
    <property type="match status" value="1"/>
</dbReference>
<dbReference type="CDD" id="cd01335">
    <property type="entry name" value="Radical_SAM"/>
    <property type="match status" value="1"/>
</dbReference>
<proteinExistence type="predicted"/>
<dbReference type="SFLD" id="SFLDS00029">
    <property type="entry name" value="Radical_SAM"/>
    <property type="match status" value="1"/>
</dbReference>
<dbReference type="PROSITE" id="PS51918">
    <property type="entry name" value="RADICAL_SAM"/>
    <property type="match status" value="1"/>
</dbReference>
<dbReference type="SMART" id="SM00729">
    <property type="entry name" value="Elp3"/>
    <property type="match status" value="1"/>
</dbReference>
<dbReference type="InterPro" id="IPR013848">
    <property type="entry name" value="Methylthiotransferase_N"/>
</dbReference>
<dbReference type="Proteomes" id="UP000240042">
    <property type="component" value="Unassembled WGS sequence"/>
</dbReference>
<dbReference type="PROSITE" id="PS01278">
    <property type="entry name" value="MTTASE_RADICAL"/>
    <property type="match status" value="1"/>
</dbReference>
<keyword evidence="5" id="KW-0479">Metal-binding</keyword>
<dbReference type="InterPro" id="IPR038135">
    <property type="entry name" value="Methylthiotransferase_N_sf"/>
</dbReference>
<organism evidence="10 11">
    <name type="scientific">Brevinema andersonii</name>
    <dbReference type="NCBI Taxonomy" id="34097"/>
    <lineage>
        <taxon>Bacteria</taxon>
        <taxon>Pseudomonadati</taxon>
        <taxon>Spirochaetota</taxon>
        <taxon>Spirochaetia</taxon>
        <taxon>Brevinematales</taxon>
        <taxon>Brevinemataceae</taxon>
        <taxon>Brevinema</taxon>
    </lineage>
</organism>
<dbReference type="NCBIfam" id="TIGR01579">
    <property type="entry name" value="MiaB-like-C"/>
    <property type="match status" value="1"/>
</dbReference>
<dbReference type="Pfam" id="PF04055">
    <property type="entry name" value="Radical_SAM"/>
    <property type="match status" value="1"/>
</dbReference>
<dbReference type="InterPro" id="IPR023404">
    <property type="entry name" value="rSAM_horseshoe"/>
</dbReference>
<dbReference type="SFLD" id="SFLDG01082">
    <property type="entry name" value="B12-binding_domain_containing"/>
    <property type="match status" value="1"/>
</dbReference>
<evidence type="ECO:0000259" key="8">
    <source>
        <dbReference type="PROSITE" id="PS51449"/>
    </source>
</evidence>
<comment type="cofactor">
    <cofactor evidence="1">
        <name>[4Fe-4S] cluster</name>
        <dbReference type="ChEBI" id="CHEBI:49883"/>
    </cofactor>
</comment>
<dbReference type="STRING" id="34097.SAMN02745150_01082"/>
<dbReference type="NCBIfam" id="TIGR00089">
    <property type="entry name" value="MiaB/RimO family radical SAM methylthiotransferase"/>
    <property type="match status" value="1"/>
</dbReference>
<dbReference type="InterPro" id="IPR005839">
    <property type="entry name" value="Methylthiotransferase"/>
</dbReference>
<sequence length="420" mass="48148">MKKIHLINLGCKLNTFEGEAILTKLKAQGHTICDDQEEAEIVIVNTCTVTAKADEKGRKYMRRAKAQGKKVIATGCYATTDGLELAEKNYIDLILRNEQKFSIHEYLPLLDLGQKITKGKDLTEFPEISGFERTRAFLKIQDGCNKFCSFCKIPFARGRSRSQDFHKIHHAFVTLLESGYKEIVLTGINLSDFSFEHGKLGKLVQSLLAYDNDFRIRLSSLQPDEFDPVLLECLQHPKMAPHFHLSVQSGSDSVLKRMHRRYNCHDFLKLINTMKNIRPDIGLTTDIIVGFPNETDQEFQETLNMVKNAEFIRVHIFPYSQREGTTAARFKDMPAEIKKEREKLLREICQKTALEFAKKNCLGKTYKVLTESAKRGIREGYTENYIRTHFPEASCNVNEFISITPLNVTIEEDGHLKFII</sequence>
<dbReference type="GO" id="GO:0035598">
    <property type="term" value="F:tRNA (N(6)-L-threonylcarbamoyladenosine(37)-C(2))-methylthiotransferase activity"/>
    <property type="evidence" value="ECO:0007669"/>
    <property type="project" value="TreeGrafter"/>
</dbReference>
<evidence type="ECO:0000256" key="6">
    <source>
        <dbReference type="ARBA" id="ARBA00023004"/>
    </source>
</evidence>
<dbReference type="InterPro" id="IPR006638">
    <property type="entry name" value="Elp3/MiaA/NifB-like_rSAM"/>
</dbReference>
<evidence type="ECO:0000256" key="4">
    <source>
        <dbReference type="ARBA" id="ARBA00022691"/>
    </source>
</evidence>
<keyword evidence="2" id="KW-0004">4Fe-4S</keyword>
<feature type="domain" description="Radical SAM core" evidence="9">
    <location>
        <begin position="130"/>
        <end position="355"/>
    </location>
</feature>
<evidence type="ECO:0000256" key="1">
    <source>
        <dbReference type="ARBA" id="ARBA00001966"/>
    </source>
</evidence>
<dbReference type="PANTHER" id="PTHR11918:SF45">
    <property type="entry name" value="THREONYLCARBAMOYLADENOSINE TRNA METHYLTHIOTRANSFERASE"/>
    <property type="match status" value="1"/>
</dbReference>
<dbReference type="InterPro" id="IPR020612">
    <property type="entry name" value="Methylthiotransferase_CS"/>
</dbReference>
<dbReference type="InterPro" id="IPR058240">
    <property type="entry name" value="rSAM_sf"/>
</dbReference>
<evidence type="ECO:0000256" key="7">
    <source>
        <dbReference type="ARBA" id="ARBA00023014"/>
    </source>
</evidence>
<dbReference type="InterPro" id="IPR006467">
    <property type="entry name" value="MiaB-like_bact"/>
</dbReference>
<dbReference type="GO" id="GO:0051539">
    <property type="term" value="F:4 iron, 4 sulfur cluster binding"/>
    <property type="evidence" value="ECO:0007669"/>
    <property type="project" value="UniProtKB-KW"/>
</dbReference>
<gene>
    <name evidence="10" type="ORF">SAMN02745150_01082</name>
</gene>
<evidence type="ECO:0000256" key="2">
    <source>
        <dbReference type="ARBA" id="ARBA00022485"/>
    </source>
</evidence>
<dbReference type="PANTHER" id="PTHR11918">
    <property type="entry name" value="RADICAL SAM PROTEINS"/>
    <property type="match status" value="1"/>
</dbReference>
<dbReference type="PROSITE" id="PS51449">
    <property type="entry name" value="MTTASE_N"/>
    <property type="match status" value="1"/>
</dbReference>
<dbReference type="InterPro" id="IPR007197">
    <property type="entry name" value="rSAM"/>
</dbReference>
<keyword evidence="11" id="KW-1185">Reference proteome</keyword>
<dbReference type="AlphaFoldDB" id="A0A1I1EG03"/>
<dbReference type="GO" id="GO:0046872">
    <property type="term" value="F:metal ion binding"/>
    <property type="evidence" value="ECO:0007669"/>
    <property type="project" value="UniProtKB-KW"/>
</dbReference>
<reference evidence="11" key="1">
    <citation type="submission" date="2016-10" db="EMBL/GenBank/DDBJ databases">
        <authorList>
            <person name="Varghese N."/>
            <person name="Submissions S."/>
        </authorList>
    </citation>
    <scope>NUCLEOTIDE SEQUENCE [LARGE SCALE GENOMIC DNA]</scope>
    <source>
        <strain evidence="11">ATCC 43811</strain>
    </source>
</reference>
<dbReference type="OrthoDB" id="9805215at2"/>
<dbReference type="RefSeq" id="WP_092319408.1">
    <property type="nucleotide sequence ID" value="NZ_FOKY01000012.1"/>
</dbReference>
<feature type="domain" description="MTTase N-terminal" evidence="8">
    <location>
        <begin position="2"/>
        <end position="118"/>
    </location>
</feature>
<evidence type="ECO:0000313" key="11">
    <source>
        <dbReference type="Proteomes" id="UP000240042"/>
    </source>
</evidence>
<dbReference type="Gene3D" id="3.80.30.20">
    <property type="entry name" value="tm_1862 like domain"/>
    <property type="match status" value="1"/>
</dbReference>